<feature type="transmembrane region" description="Helical" evidence="2">
    <location>
        <begin position="174"/>
        <end position="204"/>
    </location>
</feature>
<keyword evidence="2" id="KW-0472">Membrane</keyword>
<dbReference type="RefSeq" id="WP_231486264.1">
    <property type="nucleotide sequence ID" value="NZ_BAAAZO010000002.1"/>
</dbReference>
<feature type="transmembrane region" description="Helical" evidence="2">
    <location>
        <begin position="258"/>
        <end position="282"/>
    </location>
</feature>
<feature type="transmembrane region" description="Helical" evidence="2">
    <location>
        <begin position="121"/>
        <end position="137"/>
    </location>
</feature>
<dbReference type="Proteomes" id="UP001501074">
    <property type="component" value="Unassembled WGS sequence"/>
</dbReference>
<protein>
    <recommendedName>
        <fullName evidence="5">Glycosyltransferase RgtA/B/C/D-like domain-containing protein</fullName>
    </recommendedName>
</protein>
<evidence type="ECO:0000313" key="3">
    <source>
        <dbReference type="EMBL" id="GAA3600520.1"/>
    </source>
</evidence>
<evidence type="ECO:0000256" key="1">
    <source>
        <dbReference type="SAM" id="MobiDB-lite"/>
    </source>
</evidence>
<comment type="caution">
    <text evidence="3">The sequence shown here is derived from an EMBL/GenBank/DDBJ whole genome shotgun (WGS) entry which is preliminary data.</text>
</comment>
<reference evidence="4" key="1">
    <citation type="journal article" date="2019" name="Int. J. Syst. Evol. Microbiol.">
        <title>The Global Catalogue of Microorganisms (GCM) 10K type strain sequencing project: providing services to taxonomists for standard genome sequencing and annotation.</title>
        <authorList>
            <consortium name="The Broad Institute Genomics Platform"/>
            <consortium name="The Broad Institute Genome Sequencing Center for Infectious Disease"/>
            <person name="Wu L."/>
            <person name="Ma J."/>
        </authorList>
    </citation>
    <scope>NUCLEOTIDE SEQUENCE [LARGE SCALE GENOMIC DNA]</scope>
    <source>
        <strain evidence="4">JCM 16902</strain>
    </source>
</reference>
<feature type="transmembrane region" description="Helical" evidence="2">
    <location>
        <begin position="332"/>
        <end position="365"/>
    </location>
</feature>
<feature type="transmembrane region" description="Helical" evidence="2">
    <location>
        <begin position="216"/>
        <end position="238"/>
    </location>
</feature>
<dbReference type="EMBL" id="BAAAZO010000002">
    <property type="protein sequence ID" value="GAA3600520.1"/>
    <property type="molecule type" value="Genomic_DNA"/>
</dbReference>
<evidence type="ECO:0000256" key="2">
    <source>
        <dbReference type="SAM" id="Phobius"/>
    </source>
</evidence>
<feature type="transmembrane region" description="Helical" evidence="2">
    <location>
        <begin position="144"/>
        <end position="162"/>
    </location>
</feature>
<feature type="transmembrane region" description="Helical" evidence="2">
    <location>
        <begin position="294"/>
        <end position="312"/>
    </location>
</feature>
<name>A0ABP6ZCY0_9ACTN</name>
<proteinExistence type="predicted"/>
<sequence length="527" mass="55649">MGHPGSTAPAAWTRLVPGLLAFAVALALTAWALHRPALWLDEAASAVAARRSWPDLWQLWGGTDAPLMPYYLVLKFLSATASFVDPRLTAHPEVLLRWPSALAAAGAVGVLVAWLRTVLPAVPALGCGAVLMAFGDFSRYGQEARPYALVLLLAVSATALWWRLMRTESLPTTVAYALCVAALTSLHLLSAMLVPAHLAAALLVRDRARRQGSDPLMLILLLSSAVLAALLLAGPAVVAAVTFGGGASRYHPLTGGSVLTMVAALVGGIRPFVAVATLAALGITRWRHERDADLTRIAVCWSFVPWLFYLPAVIARPNLLIGRYLLFTTPGWAILAGLGLLTLAGTAVAARTVALGAAVALLILLQWPALEAVRAPAGHGRDVRPMATLLRRPAYRDLPLIVPTSTDMLQLTAYAPDAAGRVGNQVLSSVNVWPDRLGRTAALRRLAGARSVVLIVRTGACGPMPLLLDHFRVDSATPAGSLTAMVLTRPPDLVPPRGFRHPTPGLPPRLILPCPDEVSPADGPTGS</sequence>
<keyword evidence="2" id="KW-0812">Transmembrane</keyword>
<feature type="transmembrane region" description="Helical" evidence="2">
    <location>
        <begin position="12"/>
        <end position="33"/>
    </location>
</feature>
<accession>A0ABP6ZCY0</accession>
<gene>
    <name evidence="3" type="ORF">GCM10022223_15160</name>
</gene>
<feature type="region of interest" description="Disordered" evidence="1">
    <location>
        <begin position="491"/>
        <end position="527"/>
    </location>
</feature>
<evidence type="ECO:0000313" key="4">
    <source>
        <dbReference type="Proteomes" id="UP001501074"/>
    </source>
</evidence>
<organism evidence="3 4">
    <name type="scientific">Kineosporia mesophila</name>
    <dbReference type="NCBI Taxonomy" id="566012"/>
    <lineage>
        <taxon>Bacteria</taxon>
        <taxon>Bacillati</taxon>
        <taxon>Actinomycetota</taxon>
        <taxon>Actinomycetes</taxon>
        <taxon>Kineosporiales</taxon>
        <taxon>Kineosporiaceae</taxon>
        <taxon>Kineosporia</taxon>
    </lineage>
</organism>
<keyword evidence="4" id="KW-1185">Reference proteome</keyword>
<keyword evidence="2" id="KW-1133">Transmembrane helix</keyword>
<evidence type="ECO:0008006" key="5">
    <source>
        <dbReference type="Google" id="ProtNLM"/>
    </source>
</evidence>